<organism evidence="1 2">
    <name type="scientific">Alteromonas gilva</name>
    <dbReference type="NCBI Taxonomy" id="2987522"/>
    <lineage>
        <taxon>Bacteria</taxon>
        <taxon>Pseudomonadati</taxon>
        <taxon>Pseudomonadota</taxon>
        <taxon>Gammaproteobacteria</taxon>
        <taxon>Alteromonadales</taxon>
        <taxon>Alteromonadaceae</taxon>
        <taxon>Alteromonas/Salinimonas group</taxon>
        <taxon>Alteromonas</taxon>
    </lineage>
</organism>
<dbReference type="InterPro" id="IPR058002">
    <property type="entry name" value="Gp82"/>
</dbReference>
<proteinExistence type="predicted"/>
<name>A0ABT5L8N9_9ALTE</name>
<keyword evidence="2" id="KW-1185">Reference proteome</keyword>
<protein>
    <submittedName>
        <fullName evidence="1">Uncharacterized protein</fullName>
    </submittedName>
</protein>
<accession>A0ABT5L8N9</accession>
<dbReference type="EMBL" id="JAQQXP010000004">
    <property type="protein sequence ID" value="MDC8832836.1"/>
    <property type="molecule type" value="Genomic_DNA"/>
</dbReference>
<evidence type="ECO:0000313" key="2">
    <source>
        <dbReference type="Proteomes" id="UP001218788"/>
    </source>
</evidence>
<dbReference type="Proteomes" id="UP001218788">
    <property type="component" value="Unassembled WGS sequence"/>
</dbReference>
<gene>
    <name evidence="1" type="ORF">OIK42_18950</name>
</gene>
<sequence length="185" mass="21332">MQQSLFEFRDDMAATASPAYLPFTQGNSLLVDGVFECEVKSRKKIHVRQTRPGDAVSVYRNLNKYEKQMFSVMHNKGELKQRVAGYGKVVVLKATPERPLSVKLSESSRQRVLREQRKNVHAMIKGTFIDVFERPLTLRAFNELDTITYNPYKAKEFYRLSDNKHFSGDLPYTYAMVCGSNVYCL</sequence>
<dbReference type="RefSeq" id="WP_273642717.1">
    <property type="nucleotide sequence ID" value="NZ_JAQQXP010000004.1"/>
</dbReference>
<evidence type="ECO:0000313" key="1">
    <source>
        <dbReference type="EMBL" id="MDC8832836.1"/>
    </source>
</evidence>
<dbReference type="Pfam" id="PF25735">
    <property type="entry name" value="Phage_L5_gp82"/>
    <property type="match status" value="1"/>
</dbReference>
<reference evidence="1 2" key="1">
    <citation type="submission" date="2022-10" db="EMBL/GenBank/DDBJ databases">
        <title>Alteromonas sp. chi3 Genome sequencing.</title>
        <authorList>
            <person name="Park S."/>
        </authorList>
    </citation>
    <scope>NUCLEOTIDE SEQUENCE [LARGE SCALE GENOMIC DNA]</scope>
    <source>
        <strain evidence="2">chi3</strain>
    </source>
</reference>
<comment type="caution">
    <text evidence="1">The sequence shown here is derived from an EMBL/GenBank/DDBJ whole genome shotgun (WGS) entry which is preliminary data.</text>
</comment>